<sequence length="285" mass="31664">MHLKAVLDNLYASRSPQHLANDPLSFCHRYRTAEDREIAGLIASSFAYGNVKIILRTLNGVFDRLGPSPRRFVERFEPAAGRRLFAGFKHRFNDGLDLCALLLAARTMLEEADGIGQFFLTGYDPAAGDITDALAIFSAGALAFDYRPVFGDGGIPADSYFPFFFPSPASGSACKRLCMYLRWMVRPADGIDLGLWHEISPAKLIIPVDAHIQRICRHLGLTARRQADWRMAREITAALRQLDPADPVKYDFPLCHLGISEGCDGTIRPLCRSCPVVKFCAVTKR</sequence>
<evidence type="ECO:0000313" key="1">
    <source>
        <dbReference type="EMBL" id="BDV41673.1"/>
    </source>
</evidence>
<dbReference type="RefSeq" id="WP_282001687.1">
    <property type="nucleotide sequence ID" value="NZ_AP027151.1"/>
</dbReference>
<dbReference type="InterPro" id="IPR023170">
    <property type="entry name" value="HhH_base_excis_C"/>
</dbReference>
<dbReference type="Pfam" id="PF09674">
    <property type="entry name" value="DUF2400"/>
    <property type="match status" value="1"/>
</dbReference>
<gene>
    <name evidence="1" type="ORF">GURASL_05960</name>
</gene>
<dbReference type="Proteomes" id="UP001317705">
    <property type="component" value="Chromosome"/>
</dbReference>
<dbReference type="InterPro" id="IPR011257">
    <property type="entry name" value="DNA_glycosylase"/>
</dbReference>
<protein>
    <submittedName>
        <fullName evidence="1">TIGR02757 family protein</fullName>
    </submittedName>
</protein>
<reference evidence="1 2" key="1">
    <citation type="submission" date="2022-12" db="EMBL/GenBank/DDBJ databases">
        <title>Polyphasic characterization of Geotalea uranireducens NIT-SL11 newly isolated from a complex of sewage sludge and microbially reduced graphene oxide.</title>
        <authorList>
            <person name="Xie L."/>
            <person name="Yoshida N."/>
            <person name="Meng L."/>
        </authorList>
    </citation>
    <scope>NUCLEOTIDE SEQUENCE [LARGE SCALE GENOMIC DNA]</scope>
    <source>
        <strain evidence="1 2">NIT-SL11</strain>
    </source>
</reference>
<dbReference type="InterPro" id="IPR014127">
    <property type="entry name" value="CHP02757"/>
</dbReference>
<dbReference type="SUPFAM" id="SSF48150">
    <property type="entry name" value="DNA-glycosylase"/>
    <property type="match status" value="1"/>
</dbReference>
<proteinExistence type="predicted"/>
<dbReference type="NCBIfam" id="TIGR02757">
    <property type="entry name" value="TIGR02757 family protein"/>
    <property type="match status" value="1"/>
</dbReference>
<accession>A0ABM8EI90</accession>
<evidence type="ECO:0000313" key="2">
    <source>
        <dbReference type="Proteomes" id="UP001317705"/>
    </source>
</evidence>
<keyword evidence="2" id="KW-1185">Reference proteome</keyword>
<dbReference type="EMBL" id="AP027151">
    <property type="protein sequence ID" value="BDV41673.1"/>
    <property type="molecule type" value="Genomic_DNA"/>
</dbReference>
<name>A0ABM8EI90_9BACT</name>
<organism evidence="1 2">
    <name type="scientific">Geotalea uraniireducens</name>
    <dbReference type="NCBI Taxonomy" id="351604"/>
    <lineage>
        <taxon>Bacteria</taxon>
        <taxon>Pseudomonadati</taxon>
        <taxon>Thermodesulfobacteriota</taxon>
        <taxon>Desulfuromonadia</taxon>
        <taxon>Geobacterales</taxon>
        <taxon>Geobacteraceae</taxon>
        <taxon>Geotalea</taxon>
    </lineage>
</organism>
<dbReference type="Gene3D" id="1.10.1670.10">
    <property type="entry name" value="Helix-hairpin-Helix base-excision DNA repair enzymes (C-terminal)"/>
    <property type="match status" value="1"/>
</dbReference>